<feature type="region of interest" description="Disordered" evidence="7">
    <location>
        <begin position="1"/>
        <end position="29"/>
    </location>
</feature>
<evidence type="ECO:0000259" key="8">
    <source>
        <dbReference type="Pfam" id="PF00588"/>
    </source>
</evidence>
<evidence type="ECO:0000256" key="3">
    <source>
        <dbReference type="ARBA" id="ARBA00022679"/>
    </source>
</evidence>
<organism evidence="9 10">
    <name type="scientific">Marinibactrum halimedae</name>
    <dbReference type="NCBI Taxonomy" id="1444977"/>
    <lineage>
        <taxon>Bacteria</taxon>
        <taxon>Pseudomonadati</taxon>
        <taxon>Pseudomonadota</taxon>
        <taxon>Gammaproteobacteria</taxon>
        <taxon>Cellvibrionales</taxon>
        <taxon>Cellvibrionaceae</taxon>
        <taxon>Marinibactrum</taxon>
    </lineage>
</organism>
<evidence type="ECO:0000256" key="5">
    <source>
        <dbReference type="ARBA" id="ARBA00022694"/>
    </source>
</evidence>
<feature type="domain" description="tRNA/rRNA methyltransferase SpoU type" evidence="8">
    <location>
        <begin position="61"/>
        <end position="204"/>
    </location>
</feature>
<dbReference type="InterPro" id="IPR029028">
    <property type="entry name" value="Alpha/beta_knot_MTases"/>
</dbReference>
<proteinExistence type="predicted"/>
<dbReference type="PANTHER" id="PTHR43453:SF1">
    <property type="entry name" value="TRNA_RRNA METHYLTRANSFERASE SPOU TYPE DOMAIN-CONTAINING PROTEIN"/>
    <property type="match status" value="1"/>
</dbReference>
<dbReference type="PANTHER" id="PTHR43453">
    <property type="entry name" value="RRNA METHYLASE-LIKE"/>
    <property type="match status" value="1"/>
</dbReference>
<keyword evidence="6" id="KW-0694">RNA-binding</keyword>
<dbReference type="GO" id="GO:0002938">
    <property type="term" value="P:tRNA guanine ribose methylation"/>
    <property type="evidence" value="ECO:0007669"/>
    <property type="project" value="TreeGrafter"/>
</dbReference>
<comment type="caution">
    <text evidence="9">The sequence shown here is derived from an EMBL/GenBank/DDBJ whole genome shotgun (WGS) entry which is preliminary data.</text>
</comment>
<dbReference type="InterPro" id="IPR001537">
    <property type="entry name" value="SpoU_MeTrfase"/>
</dbReference>
<keyword evidence="1" id="KW-0820">tRNA-binding</keyword>
<reference evidence="9 10" key="1">
    <citation type="journal article" date="2014" name="Int. J. Syst. Evol. Microbiol.">
        <title>Complete genome sequence of Corynebacterium casei LMG S-19264T (=DSM 44701T), isolated from a smear-ripened cheese.</title>
        <authorList>
            <consortium name="US DOE Joint Genome Institute (JGI-PGF)"/>
            <person name="Walter F."/>
            <person name="Albersmeier A."/>
            <person name="Kalinowski J."/>
            <person name="Ruckert C."/>
        </authorList>
    </citation>
    <scope>NUCLEOTIDE SEQUENCE [LARGE SCALE GENOMIC DNA]</scope>
    <source>
        <strain evidence="9 10">NBRC 110095</strain>
    </source>
</reference>
<dbReference type="Gene3D" id="3.40.1280.10">
    <property type="match status" value="1"/>
</dbReference>
<evidence type="ECO:0000313" key="10">
    <source>
        <dbReference type="Proteomes" id="UP001156870"/>
    </source>
</evidence>
<evidence type="ECO:0000313" key="9">
    <source>
        <dbReference type="EMBL" id="GLS25768.1"/>
    </source>
</evidence>
<dbReference type="Pfam" id="PF00588">
    <property type="entry name" value="SpoU_methylase"/>
    <property type="match status" value="1"/>
</dbReference>
<sequence length="215" mass="23759">MSSHQNKNPKISVASVEHHSPLSPPDISIQGQECTQLEGQRSDHKQLDHGQHQPGGKRFPLCLLVHDIRVPANVGSLFRLADALGIEQLWLTGDTAVPPDNKLRKTARSTEKYVAYEVVEEPEPILKMLQKKGYRIVSLELTNNSTPLNEFCISCEERICLVVGSENYGVNPSLLSLSDTVVHIPMQGVNSSMNLATACAIVCYTFVQQLQETQS</sequence>
<keyword evidence="10" id="KW-1185">Reference proteome</keyword>
<keyword evidence="3" id="KW-0808">Transferase</keyword>
<evidence type="ECO:0000256" key="6">
    <source>
        <dbReference type="ARBA" id="ARBA00022884"/>
    </source>
</evidence>
<accession>A0AA37T5Q2</accession>
<evidence type="ECO:0000256" key="2">
    <source>
        <dbReference type="ARBA" id="ARBA00022603"/>
    </source>
</evidence>
<dbReference type="GO" id="GO:0008173">
    <property type="term" value="F:RNA methyltransferase activity"/>
    <property type="evidence" value="ECO:0007669"/>
    <property type="project" value="InterPro"/>
</dbReference>
<dbReference type="RefSeq" id="WP_232593930.1">
    <property type="nucleotide sequence ID" value="NZ_BSPD01000035.1"/>
</dbReference>
<dbReference type="InterPro" id="IPR029026">
    <property type="entry name" value="tRNA_m1G_MTases_N"/>
</dbReference>
<dbReference type="GO" id="GO:0000049">
    <property type="term" value="F:tRNA binding"/>
    <property type="evidence" value="ECO:0007669"/>
    <property type="project" value="UniProtKB-KW"/>
</dbReference>
<dbReference type="Proteomes" id="UP001156870">
    <property type="component" value="Unassembled WGS sequence"/>
</dbReference>
<evidence type="ECO:0000256" key="4">
    <source>
        <dbReference type="ARBA" id="ARBA00022691"/>
    </source>
</evidence>
<dbReference type="InterPro" id="IPR033671">
    <property type="entry name" value="TrmH"/>
</dbReference>
<protein>
    <recommendedName>
        <fullName evidence="8">tRNA/rRNA methyltransferase SpoU type domain-containing protein</fullName>
    </recommendedName>
</protein>
<keyword evidence="5" id="KW-0819">tRNA processing</keyword>
<keyword evidence="2" id="KW-0489">Methyltransferase</keyword>
<gene>
    <name evidence="9" type="ORF">GCM10007877_14820</name>
</gene>
<keyword evidence="4" id="KW-0949">S-adenosyl-L-methionine</keyword>
<name>A0AA37T5Q2_9GAMM</name>
<dbReference type="SUPFAM" id="SSF75217">
    <property type="entry name" value="alpha/beta knot"/>
    <property type="match status" value="1"/>
</dbReference>
<evidence type="ECO:0000256" key="1">
    <source>
        <dbReference type="ARBA" id="ARBA00022555"/>
    </source>
</evidence>
<dbReference type="EMBL" id="BSPD01000035">
    <property type="protein sequence ID" value="GLS25768.1"/>
    <property type="molecule type" value="Genomic_DNA"/>
</dbReference>
<dbReference type="AlphaFoldDB" id="A0AA37T5Q2"/>
<evidence type="ECO:0000256" key="7">
    <source>
        <dbReference type="SAM" id="MobiDB-lite"/>
    </source>
</evidence>